<dbReference type="SUPFAM" id="SSF53756">
    <property type="entry name" value="UDP-Glycosyltransferase/glycogen phosphorylase"/>
    <property type="match status" value="1"/>
</dbReference>
<name>A0ABU4RVW6_9GAMM</name>
<feature type="compositionally biased region" description="Polar residues" evidence="1">
    <location>
        <begin position="120"/>
        <end position="138"/>
    </location>
</feature>
<feature type="region of interest" description="Disordered" evidence="1">
    <location>
        <begin position="109"/>
        <end position="138"/>
    </location>
</feature>
<dbReference type="CDD" id="cd03809">
    <property type="entry name" value="GT4_MtfB-like"/>
    <property type="match status" value="1"/>
</dbReference>
<evidence type="ECO:0000313" key="3">
    <source>
        <dbReference type="EMBL" id="MDX6849016.1"/>
    </source>
</evidence>
<keyword evidence="4" id="KW-1185">Reference proteome</keyword>
<dbReference type="Pfam" id="PF00534">
    <property type="entry name" value="Glycos_transf_1"/>
    <property type="match status" value="1"/>
</dbReference>
<accession>A0ABU4RVW6</accession>
<protein>
    <submittedName>
        <fullName evidence="3">Glycosyltransferase family 1 protein</fullName>
    </submittedName>
</protein>
<evidence type="ECO:0000259" key="2">
    <source>
        <dbReference type="Pfam" id="PF00534"/>
    </source>
</evidence>
<organism evidence="3 4">
    <name type="scientific">Gilvimarinus gilvus</name>
    <dbReference type="NCBI Taxonomy" id="3058038"/>
    <lineage>
        <taxon>Bacteria</taxon>
        <taxon>Pseudomonadati</taxon>
        <taxon>Pseudomonadota</taxon>
        <taxon>Gammaproteobacteria</taxon>
        <taxon>Cellvibrionales</taxon>
        <taxon>Cellvibrionaceae</taxon>
        <taxon>Gilvimarinus</taxon>
    </lineage>
</organism>
<evidence type="ECO:0000313" key="4">
    <source>
        <dbReference type="Proteomes" id="UP001273505"/>
    </source>
</evidence>
<feature type="domain" description="Glycosyl transferase family 1" evidence="2">
    <location>
        <begin position="290"/>
        <end position="431"/>
    </location>
</feature>
<dbReference type="RefSeq" id="WP_302723507.1">
    <property type="nucleotide sequence ID" value="NZ_JAULRU010000617.1"/>
</dbReference>
<dbReference type="InterPro" id="IPR001296">
    <property type="entry name" value="Glyco_trans_1"/>
</dbReference>
<dbReference type="EMBL" id="JAXAFO010000008">
    <property type="protein sequence ID" value="MDX6849016.1"/>
    <property type="molecule type" value="Genomic_DNA"/>
</dbReference>
<comment type="caution">
    <text evidence="3">The sequence shown here is derived from an EMBL/GenBank/DDBJ whole genome shotgun (WGS) entry which is preliminary data.</text>
</comment>
<proteinExistence type="predicted"/>
<evidence type="ECO:0000256" key="1">
    <source>
        <dbReference type="SAM" id="MobiDB-lite"/>
    </source>
</evidence>
<dbReference type="PANTHER" id="PTHR46401:SF9">
    <property type="entry name" value="MANNOSYLTRANSFERASE A"/>
    <property type="match status" value="1"/>
</dbReference>
<reference evidence="3 4" key="1">
    <citation type="submission" date="2023-11" db="EMBL/GenBank/DDBJ databases">
        <title>Gilvimarinus fulvus sp. nov., isolated from the surface of Kelp.</title>
        <authorList>
            <person name="Sun Y.Y."/>
            <person name="Gong Y."/>
            <person name="Du Z.J."/>
        </authorList>
    </citation>
    <scope>NUCLEOTIDE SEQUENCE [LARGE SCALE GENOMIC DNA]</scope>
    <source>
        <strain evidence="3 4">SDUM040013</strain>
    </source>
</reference>
<dbReference type="PANTHER" id="PTHR46401">
    <property type="entry name" value="GLYCOSYLTRANSFERASE WBBK-RELATED"/>
    <property type="match status" value="1"/>
</dbReference>
<feature type="compositionally biased region" description="Basic residues" evidence="1">
    <location>
        <begin position="109"/>
        <end position="119"/>
    </location>
</feature>
<gene>
    <name evidence="3" type="ORF">SCD92_06565</name>
</gene>
<sequence>MSDTMQAPRRIFIECTHTYFVGGSSGIRRVARNLANSHKTASSDEAQLVPLVWAGRCFLTPRWPLTEAAHPFVTWGGRVLSLASQVIGTVARWPLLTHIREPLKESLRKLHQKRHRRKQPGSSSQAGTEPPSQGSRGNSDGFYRVFGLLMWPLGFLWVKRVRFSRGDIVILVDSTWDSPAMLEALFSAREREGIQVAPMLHDLFPLTLPQMCQARTVAGYTGWFQQVSERADFFITNSAATTQALKGHLQLAGAARARELPAGNFRLGAELHQEAQALTGSNPLEALSGFVVLAVGTIEPRKNYKIILDALDLLWETHDVSLVIVGRPGWSSESVMARLREHPQKGQQLMHLDDADDATLNACYRRADALVCASWAEGFGLPIVEGLRHGAPVVASDIDVFREVGGEHCRYFAPDRPEALVAALQQLVQQWQQGAPVRQEECDLAISWQESAIQFRDEVLRLADAASRSTASVCSAARSQQKRDA</sequence>
<dbReference type="Gene3D" id="3.40.50.2000">
    <property type="entry name" value="Glycogen Phosphorylase B"/>
    <property type="match status" value="1"/>
</dbReference>
<dbReference type="Proteomes" id="UP001273505">
    <property type="component" value="Unassembled WGS sequence"/>
</dbReference>